<dbReference type="OrthoDB" id="3527744at2"/>
<evidence type="ECO:0000313" key="2">
    <source>
        <dbReference type="EMBL" id="SDJ22973.1"/>
    </source>
</evidence>
<organism evidence="2 3">
    <name type="scientific">Nonomuraea maritima</name>
    <dbReference type="NCBI Taxonomy" id="683260"/>
    <lineage>
        <taxon>Bacteria</taxon>
        <taxon>Bacillati</taxon>
        <taxon>Actinomycetota</taxon>
        <taxon>Actinomycetes</taxon>
        <taxon>Streptosporangiales</taxon>
        <taxon>Streptosporangiaceae</taxon>
        <taxon>Nonomuraea</taxon>
    </lineage>
</organism>
<dbReference type="RefSeq" id="WP_143021913.1">
    <property type="nucleotide sequence ID" value="NZ_FNFB01000001.1"/>
</dbReference>
<reference evidence="2 3" key="1">
    <citation type="submission" date="2016-10" db="EMBL/GenBank/DDBJ databases">
        <authorList>
            <person name="de Groot N.N."/>
        </authorList>
    </citation>
    <scope>NUCLEOTIDE SEQUENCE [LARGE SCALE GENOMIC DNA]</scope>
    <source>
        <strain evidence="2 3">CGMCC 4.5681</strain>
    </source>
</reference>
<keyword evidence="1" id="KW-1133">Transmembrane helix</keyword>
<evidence type="ECO:0000313" key="3">
    <source>
        <dbReference type="Proteomes" id="UP000198683"/>
    </source>
</evidence>
<gene>
    <name evidence="2" type="ORF">SAMN05421874_101136</name>
</gene>
<keyword evidence="1" id="KW-0812">Transmembrane</keyword>
<dbReference type="EMBL" id="FNFB01000001">
    <property type="protein sequence ID" value="SDJ22973.1"/>
    <property type="molecule type" value="Genomic_DNA"/>
</dbReference>
<dbReference type="Proteomes" id="UP000198683">
    <property type="component" value="Unassembled WGS sequence"/>
</dbReference>
<accession>A0A1G8S191</accession>
<protein>
    <submittedName>
        <fullName evidence="2">Uncharacterized protein</fullName>
    </submittedName>
</protein>
<feature type="transmembrane region" description="Helical" evidence="1">
    <location>
        <begin position="138"/>
        <end position="154"/>
    </location>
</feature>
<evidence type="ECO:0000256" key="1">
    <source>
        <dbReference type="SAM" id="Phobius"/>
    </source>
</evidence>
<proteinExistence type="predicted"/>
<name>A0A1G8S191_9ACTN</name>
<feature type="transmembrane region" description="Helical" evidence="1">
    <location>
        <begin position="92"/>
        <end position="110"/>
    </location>
</feature>
<dbReference type="AlphaFoldDB" id="A0A1G8S191"/>
<keyword evidence="1" id="KW-0472">Membrane</keyword>
<keyword evidence="3" id="KW-1185">Reference proteome</keyword>
<sequence length="168" mass="18377">MAALAALAAPASRTIWRHLPEEAIYRTVFIRCPFALAEDAPVYAGPPGYEDVGWLMEINWQVVSAESYGWPTLTMALGLSATLALRGRRGTLAGWLTAALFVVVAIVFTIPDAFEIVSDNCVYTLRFVGWDLVERGPFLHYLAGAVLVLFLTQVRREGAHLNALLEGA</sequence>